<dbReference type="EMBL" id="JACHIO010000011">
    <property type="protein sequence ID" value="MBB5064485.1"/>
    <property type="molecule type" value="Genomic_DNA"/>
</dbReference>
<dbReference type="AlphaFoldDB" id="A0A7W7ZQX4"/>
<dbReference type="InterPro" id="IPR025164">
    <property type="entry name" value="Toastrack_DUF4097"/>
</dbReference>
<accession>A0A7W7ZQX4</accession>
<feature type="compositionally biased region" description="Polar residues" evidence="1">
    <location>
        <begin position="275"/>
        <end position="284"/>
    </location>
</feature>
<evidence type="ECO:0000259" key="3">
    <source>
        <dbReference type="Pfam" id="PF13349"/>
    </source>
</evidence>
<gene>
    <name evidence="4" type="ORF">HDF15_002843</name>
</gene>
<dbReference type="Proteomes" id="UP000584867">
    <property type="component" value="Unassembled WGS sequence"/>
</dbReference>
<dbReference type="Gene3D" id="2.160.20.120">
    <property type="match status" value="1"/>
</dbReference>
<dbReference type="PANTHER" id="PTHR34094:SF1">
    <property type="entry name" value="PROTEIN FAM185A"/>
    <property type="match status" value="1"/>
</dbReference>
<sequence length="284" mass="29721">MKLHLLVASSLLLFVVPAFADSTFTRTLNVSSQADLYVSTGSGDIKISQANDNQIHVVGHIHAGWSSFGDVKAREQRIVDNPPIVQNGNEVRIGETSDRNLFNNISIDYDIAVPSSTALNLHSGSGDIEINHVGRYLSATSGSGNVRAHGIHGPAELQAGSGDIELDQDAAGDVKAKTGSGNIRIHEFNGSLNARTGSGDVEAIGRLEGTGNLASGSGSVRLHLNPDARFNLEASTGSGDIHIQFPGAPKQDDSSRHHLTASINGGGAPLEIRTGSGNINVEPR</sequence>
<dbReference type="RefSeq" id="WP_184256418.1">
    <property type="nucleotide sequence ID" value="NZ_JACHIO010000011.1"/>
</dbReference>
<protein>
    <submittedName>
        <fullName evidence="4">DUF4097 and DUF4098 domain-containing protein YvlB</fullName>
    </submittedName>
</protein>
<dbReference type="PANTHER" id="PTHR34094">
    <property type="match status" value="1"/>
</dbReference>
<evidence type="ECO:0000256" key="2">
    <source>
        <dbReference type="SAM" id="SignalP"/>
    </source>
</evidence>
<reference evidence="4 5" key="1">
    <citation type="submission" date="2020-08" db="EMBL/GenBank/DDBJ databases">
        <title>Genomic Encyclopedia of Type Strains, Phase IV (KMG-V): Genome sequencing to study the core and pangenomes of soil and plant-associated prokaryotes.</title>
        <authorList>
            <person name="Whitman W."/>
        </authorList>
    </citation>
    <scope>NUCLEOTIDE SEQUENCE [LARGE SCALE GENOMIC DNA]</scope>
    <source>
        <strain evidence="4 5">X5P3</strain>
    </source>
</reference>
<feature type="domain" description="DUF4097" evidence="3">
    <location>
        <begin position="38"/>
        <end position="282"/>
    </location>
</feature>
<feature type="region of interest" description="Disordered" evidence="1">
    <location>
        <begin position="248"/>
        <end position="284"/>
    </location>
</feature>
<dbReference type="Pfam" id="PF13349">
    <property type="entry name" value="DUF4097"/>
    <property type="match status" value="1"/>
</dbReference>
<evidence type="ECO:0000256" key="1">
    <source>
        <dbReference type="SAM" id="MobiDB-lite"/>
    </source>
</evidence>
<evidence type="ECO:0000313" key="5">
    <source>
        <dbReference type="Proteomes" id="UP000584867"/>
    </source>
</evidence>
<name>A0A7W7ZQX4_9BACT</name>
<feature type="signal peptide" evidence="2">
    <location>
        <begin position="1"/>
        <end position="20"/>
    </location>
</feature>
<organism evidence="4 5">
    <name type="scientific">Granulicella mallensis</name>
    <dbReference type="NCBI Taxonomy" id="940614"/>
    <lineage>
        <taxon>Bacteria</taxon>
        <taxon>Pseudomonadati</taxon>
        <taxon>Acidobacteriota</taxon>
        <taxon>Terriglobia</taxon>
        <taxon>Terriglobales</taxon>
        <taxon>Acidobacteriaceae</taxon>
        <taxon>Granulicella</taxon>
    </lineage>
</organism>
<keyword evidence="2" id="KW-0732">Signal</keyword>
<evidence type="ECO:0000313" key="4">
    <source>
        <dbReference type="EMBL" id="MBB5064485.1"/>
    </source>
</evidence>
<proteinExistence type="predicted"/>
<comment type="caution">
    <text evidence="4">The sequence shown here is derived from an EMBL/GenBank/DDBJ whole genome shotgun (WGS) entry which is preliminary data.</text>
</comment>
<feature type="chain" id="PRO_5031448700" evidence="2">
    <location>
        <begin position="21"/>
        <end position="284"/>
    </location>
</feature>